<name>A0A852TIG0_9BACI</name>
<dbReference type="InterPro" id="IPR011004">
    <property type="entry name" value="Trimer_LpxA-like_sf"/>
</dbReference>
<reference evidence="2" key="2">
    <citation type="submission" date="2020-08" db="EMBL/GenBank/DDBJ databases">
        <title>The Agave Microbiome: Exploring the role of microbial communities in plant adaptations to desert environments.</title>
        <authorList>
            <person name="Partida-Martinez L.P."/>
        </authorList>
    </citation>
    <scope>NUCLEOTIDE SEQUENCE [LARGE SCALE GENOMIC DNA]</scope>
    <source>
        <strain evidence="2">AT2.8</strain>
    </source>
</reference>
<dbReference type="PANTHER" id="PTHR43360:SF1">
    <property type="entry name" value="CARBOXYSOME ASSEMBLY PROTEIN CCMM"/>
    <property type="match status" value="1"/>
</dbReference>
<accession>A0A852TIG0</accession>
<dbReference type="EMBL" id="JACCBX010000007">
    <property type="protein sequence ID" value="NYE06904.1"/>
    <property type="molecule type" value="Genomic_DNA"/>
</dbReference>
<organism evidence="1 2">
    <name type="scientific">Neobacillus niacini</name>
    <dbReference type="NCBI Taxonomy" id="86668"/>
    <lineage>
        <taxon>Bacteria</taxon>
        <taxon>Bacillati</taxon>
        <taxon>Bacillota</taxon>
        <taxon>Bacilli</taxon>
        <taxon>Bacillales</taxon>
        <taxon>Bacillaceae</taxon>
        <taxon>Neobacillus</taxon>
    </lineage>
</organism>
<comment type="caution">
    <text evidence="1">The sequence shown here is derived from an EMBL/GenBank/DDBJ whole genome shotgun (WGS) entry which is preliminary data.</text>
</comment>
<proteinExistence type="predicted"/>
<dbReference type="Proteomes" id="UP000548423">
    <property type="component" value="Unassembled WGS sequence"/>
</dbReference>
<dbReference type="Gene3D" id="2.160.10.10">
    <property type="entry name" value="Hexapeptide repeat proteins"/>
    <property type="match status" value="1"/>
</dbReference>
<evidence type="ECO:0000313" key="2">
    <source>
        <dbReference type="Proteomes" id="UP000548423"/>
    </source>
</evidence>
<protein>
    <submittedName>
        <fullName evidence="1">Carbon dioxide concentrating mechanism protein CcmM</fullName>
    </submittedName>
</protein>
<dbReference type="AlphaFoldDB" id="A0A852TIG0"/>
<sequence length="221" mass="24360">MWNLQGYQNGPFNLYSYYVGYNPPTSVNPYPRFPIIHNQAFLSPFTYVVGDVTIQTNTFIGPFVSIRADEGTPFYIGSNSNLQDGVILHGLKNKYFEKDDKRYSIYIGNRVSVAHGALVHGPCRVDDDVFIGFKAIVYNAIIGKGSFISSGAVVTNGVELKPNSFVPPGANIDTQEKANSLAAVPKTEEEFAKEVQRVNQEFPAAYSLYFGKNKCTCGLAC</sequence>
<dbReference type="SUPFAM" id="SSF51161">
    <property type="entry name" value="Trimeric LpxA-like enzymes"/>
    <property type="match status" value="1"/>
</dbReference>
<reference evidence="2" key="1">
    <citation type="submission" date="2020-07" db="EMBL/GenBank/DDBJ databases">
        <authorList>
            <person name="Partida-Martinez L."/>
            <person name="Huntemann M."/>
            <person name="Clum A."/>
            <person name="Wang J."/>
            <person name="Palaniappan K."/>
            <person name="Ritter S."/>
            <person name="Chen I.-M."/>
            <person name="Stamatis D."/>
            <person name="Reddy T."/>
            <person name="O'Malley R."/>
            <person name="Daum C."/>
            <person name="Shapiro N."/>
            <person name="Ivanova N."/>
            <person name="Kyrpides N."/>
            <person name="Woyke T."/>
        </authorList>
    </citation>
    <scope>NUCLEOTIDE SEQUENCE [LARGE SCALE GENOMIC DNA]</scope>
    <source>
        <strain evidence="2">AT2.8</strain>
    </source>
</reference>
<gene>
    <name evidence="1" type="ORF">F4694_003684</name>
</gene>
<dbReference type="InterPro" id="IPR052265">
    <property type="entry name" value="Gamma-CA"/>
</dbReference>
<dbReference type="PANTHER" id="PTHR43360">
    <property type="entry name" value="CARBON DIOXIDE CONCENTRATING MECHANISM PROTEIN CCMM"/>
    <property type="match status" value="1"/>
</dbReference>
<evidence type="ECO:0000313" key="1">
    <source>
        <dbReference type="EMBL" id="NYE06904.1"/>
    </source>
</evidence>